<dbReference type="KEGG" id="rpm:RSPPHO_02642"/>
<evidence type="ECO:0000313" key="2">
    <source>
        <dbReference type="Proteomes" id="UP000033220"/>
    </source>
</evidence>
<dbReference type="PATRIC" id="fig|1150469.3.peg.3005"/>
<protein>
    <submittedName>
        <fullName evidence="1">Phage virion morphogenesis protein</fullName>
    </submittedName>
</protein>
<dbReference type="EMBL" id="HE663493">
    <property type="protein sequence ID" value="CCG09268.1"/>
    <property type="molecule type" value="Genomic_DNA"/>
</dbReference>
<organism evidence="1 2">
    <name type="scientific">Pararhodospirillum photometricum DSM 122</name>
    <dbReference type="NCBI Taxonomy" id="1150469"/>
    <lineage>
        <taxon>Bacteria</taxon>
        <taxon>Pseudomonadati</taxon>
        <taxon>Pseudomonadota</taxon>
        <taxon>Alphaproteobacteria</taxon>
        <taxon>Rhodospirillales</taxon>
        <taxon>Rhodospirillaceae</taxon>
        <taxon>Pararhodospirillum</taxon>
    </lineage>
</organism>
<name>H6SND7_PARPM</name>
<dbReference type="NCBIfam" id="TIGR01635">
    <property type="entry name" value="tail_comp_S"/>
    <property type="match status" value="1"/>
</dbReference>
<keyword evidence="2" id="KW-1185">Reference proteome</keyword>
<sequence>MAGVSISLTGADLVTKGFDGLLARVGDMTPAWASVGGMLKTSVDRRFELGLDPDGNPWPPSVRALAEGHTLVERGHLRDSVTQEAQTDRVVQGSALVYARIHQLGGTVLPKTGKRLRFRLGDAWVSPTSVTLPARPYLGANAEDTAQAAEILAEWVAEGWL</sequence>
<gene>
    <name evidence="1" type="ORF">RSPPHO_02642</name>
</gene>
<dbReference type="Proteomes" id="UP000033220">
    <property type="component" value="Chromosome DSM 122"/>
</dbReference>
<dbReference type="OrthoDB" id="2081253at2"/>
<dbReference type="eggNOG" id="COG5005">
    <property type="taxonomic scope" value="Bacteria"/>
</dbReference>
<dbReference type="InterPro" id="IPR006522">
    <property type="entry name" value="Phage_virion_morphogenesis"/>
</dbReference>
<reference evidence="1 2" key="1">
    <citation type="submission" date="2012-02" db="EMBL/GenBank/DDBJ databases">
        <title>Shotgun genome sequence of Phaeospirillum photometricum DSM 122.</title>
        <authorList>
            <person name="Duquesne K."/>
            <person name="Sturgis J."/>
        </authorList>
    </citation>
    <scope>NUCLEOTIDE SEQUENCE [LARGE SCALE GENOMIC DNA]</scope>
    <source>
        <strain evidence="2">DSM122</strain>
    </source>
</reference>
<dbReference type="RefSeq" id="WP_014415899.1">
    <property type="nucleotide sequence ID" value="NC_017059.1"/>
</dbReference>
<accession>H6SND7</accession>
<dbReference type="STRING" id="1150469.RSPPHO_02642"/>
<dbReference type="AlphaFoldDB" id="H6SND7"/>
<dbReference type="Pfam" id="PF05069">
    <property type="entry name" value="Phage_tail_S"/>
    <property type="match status" value="1"/>
</dbReference>
<dbReference type="HOGENOM" id="CLU_117141_0_1_5"/>
<proteinExistence type="predicted"/>
<evidence type="ECO:0000313" key="1">
    <source>
        <dbReference type="EMBL" id="CCG09268.1"/>
    </source>
</evidence>